<evidence type="ECO:0000313" key="4">
    <source>
        <dbReference type="Proteomes" id="UP000657075"/>
    </source>
</evidence>
<reference evidence="3" key="2">
    <citation type="submission" date="2020-09" db="EMBL/GenBank/DDBJ databases">
        <authorList>
            <person name="Sun Q."/>
            <person name="Ohkuma M."/>
        </authorList>
    </citation>
    <scope>NUCLEOTIDE SEQUENCE</scope>
    <source>
        <strain evidence="3">JCM 11219</strain>
    </source>
</reference>
<dbReference type="EMBL" id="BMNM01000003">
    <property type="protein sequence ID" value="GGI75117.1"/>
    <property type="molecule type" value="Genomic_DNA"/>
</dbReference>
<dbReference type="Pfam" id="PF07843">
    <property type="entry name" value="DUF1634"/>
    <property type="match status" value="1"/>
</dbReference>
<feature type="transmembrane region" description="Helical" evidence="1">
    <location>
        <begin position="105"/>
        <end position="128"/>
    </location>
</feature>
<dbReference type="GeneID" id="76207020"/>
<evidence type="ECO:0000256" key="1">
    <source>
        <dbReference type="SAM" id="Phobius"/>
    </source>
</evidence>
<proteinExistence type="predicted"/>
<feature type="transmembrane region" description="Helical" evidence="1">
    <location>
        <begin position="12"/>
        <end position="34"/>
    </location>
</feature>
<feature type="transmembrane region" description="Helical" evidence="1">
    <location>
        <begin position="73"/>
        <end position="93"/>
    </location>
</feature>
<sequence length="144" mass="15828">MPRQDMDYVIGLALRYGVIISIALILIGVILFHVKGEALGCSETLIMNPTSPVNTTVIPPMYALSRLPNLDPLSFIILGLMVLIATPVLRVALGIASFAMERDWLYVFITVVVFINLMLAIFVLPSIMHLHANPQLLKLLCPSS</sequence>
<keyword evidence="1" id="KW-1133">Transmembrane helix</keyword>
<dbReference type="Proteomes" id="UP000657075">
    <property type="component" value="Unassembled WGS sequence"/>
</dbReference>
<reference evidence="2" key="4">
    <citation type="journal article" date="2023" name="Microbiol. Resour. Announc.">
        <title>Complete Genome Sequence of Vulcanisaeta souniana Strain IC-059, a Hyperthermophilic Archaeon Isolated from Hot Spring Water in Japan.</title>
        <authorList>
            <person name="Kato S."/>
            <person name="Itoh T."/>
            <person name="Wu L."/>
            <person name="Ma J."/>
            <person name="Ohkuma M."/>
        </authorList>
    </citation>
    <scope>NUCLEOTIDE SEQUENCE</scope>
    <source>
        <strain evidence="2">JCM 11219</strain>
    </source>
</reference>
<dbReference type="OrthoDB" id="56431at2157"/>
<gene>
    <name evidence="3" type="ORF">GCM10007112_09890</name>
    <name evidence="2" type="ORF">Vsou_14710</name>
</gene>
<organism evidence="3 4">
    <name type="scientific">Vulcanisaeta souniana JCM 11219</name>
    <dbReference type="NCBI Taxonomy" id="1293586"/>
    <lineage>
        <taxon>Archaea</taxon>
        <taxon>Thermoproteota</taxon>
        <taxon>Thermoprotei</taxon>
        <taxon>Thermoproteales</taxon>
        <taxon>Thermoproteaceae</taxon>
        <taxon>Vulcanisaeta</taxon>
    </lineage>
</organism>
<evidence type="ECO:0000313" key="5">
    <source>
        <dbReference type="Proteomes" id="UP001060771"/>
    </source>
</evidence>
<protein>
    <submittedName>
        <fullName evidence="3">Membrane protein</fullName>
    </submittedName>
</protein>
<keyword evidence="1" id="KW-0472">Membrane</keyword>
<dbReference type="AlphaFoldDB" id="A0A830EGT0"/>
<reference evidence="3" key="1">
    <citation type="journal article" date="2014" name="Int. J. Syst. Evol. Microbiol.">
        <title>Complete genome sequence of Corynebacterium casei LMG S-19264T (=DSM 44701T), isolated from a smear-ripened cheese.</title>
        <authorList>
            <consortium name="US DOE Joint Genome Institute (JGI-PGF)"/>
            <person name="Walter F."/>
            <person name="Albersmeier A."/>
            <person name="Kalinowski J."/>
            <person name="Ruckert C."/>
        </authorList>
    </citation>
    <scope>NUCLEOTIDE SEQUENCE</scope>
    <source>
        <strain evidence="3">JCM 11219</strain>
    </source>
</reference>
<dbReference type="EMBL" id="AP026830">
    <property type="protein sequence ID" value="BDR92378.1"/>
    <property type="molecule type" value="Genomic_DNA"/>
</dbReference>
<dbReference type="RefSeq" id="WP_188602942.1">
    <property type="nucleotide sequence ID" value="NZ_AP026830.1"/>
</dbReference>
<keyword evidence="5" id="KW-1185">Reference proteome</keyword>
<dbReference type="Proteomes" id="UP001060771">
    <property type="component" value="Chromosome"/>
</dbReference>
<evidence type="ECO:0000313" key="2">
    <source>
        <dbReference type="EMBL" id="BDR92378.1"/>
    </source>
</evidence>
<evidence type="ECO:0000313" key="3">
    <source>
        <dbReference type="EMBL" id="GGI75117.1"/>
    </source>
</evidence>
<reference evidence="5" key="3">
    <citation type="submission" date="2022-09" db="EMBL/GenBank/DDBJ databases">
        <title>Complete genome sequence of Vulcanisaeta souniana.</title>
        <authorList>
            <person name="Kato S."/>
            <person name="Itoh T."/>
            <person name="Ohkuma M."/>
        </authorList>
    </citation>
    <scope>NUCLEOTIDE SEQUENCE [LARGE SCALE GENOMIC DNA]</scope>
    <source>
        <strain evidence="5">JCM 11219</strain>
    </source>
</reference>
<dbReference type="InterPro" id="IPR012861">
    <property type="entry name" value="DUF1634"/>
</dbReference>
<name>A0A830EGT0_9CREN</name>
<accession>A0A830EGT0</accession>
<keyword evidence="1" id="KW-0812">Transmembrane</keyword>